<organism evidence="4 5">
    <name type="scientific">Dendryphion nanum</name>
    <dbReference type="NCBI Taxonomy" id="256645"/>
    <lineage>
        <taxon>Eukaryota</taxon>
        <taxon>Fungi</taxon>
        <taxon>Dikarya</taxon>
        <taxon>Ascomycota</taxon>
        <taxon>Pezizomycotina</taxon>
        <taxon>Dothideomycetes</taxon>
        <taxon>Pleosporomycetidae</taxon>
        <taxon>Pleosporales</taxon>
        <taxon>Torulaceae</taxon>
        <taxon>Dendryphion</taxon>
    </lineage>
</organism>
<feature type="transmembrane region" description="Helical" evidence="2">
    <location>
        <begin position="245"/>
        <end position="269"/>
    </location>
</feature>
<feature type="domain" description="DUF7703" evidence="3">
    <location>
        <begin position="38"/>
        <end position="302"/>
    </location>
</feature>
<evidence type="ECO:0000256" key="1">
    <source>
        <dbReference type="SAM" id="MobiDB-lite"/>
    </source>
</evidence>
<feature type="region of interest" description="Disordered" evidence="1">
    <location>
        <begin position="1"/>
        <end position="20"/>
    </location>
</feature>
<reference evidence="4" key="1">
    <citation type="journal article" date="2021" name="Nat. Commun.">
        <title>Genetic determinants of endophytism in the Arabidopsis root mycobiome.</title>
        <authorList>
            <person name="Mesny F."/>
            <person name="Miyauchi S."/>
            <person name="Thiergart T."/>
            <person name="Pickel B."/>
            <person name="Atanasova L."/>
            <person name="Karlsson M."/>
            <person name="Huettel B."/>
            <person name="Barry K.W."/>
            <person name="Haridas S."/>
            <person name="Chen C."/>
            <person name="Bauer D."/>
            <person name="Andreopoulos W."/>
            <person name="Pangilinan J."/>
            <person name="LaButti K."/>
            <person name="Riley R."/>
            <person name="Lipzen A."/>
            <person name="Clum A."/>
            <person name="Drula E."/>
            <person name="Henrissat B."/>
            <person name="Kohler A."/>
            <person name="Grigoriev I.V."/>
            <person name="Martin F.M."/>
            <person name="Hacquard S."/>
        </authorList>
    </citation>
    <scope>NUCLEOTIDE SEQUENCE</scope>
    <source>
        <strain evidence="4">MPI-CAGE-CH-0243</strain>
    </source>
</reference>
<feature type="transmembrane region" description="Helical" evidence="2">
    <location>
        <begin position="104"/>
        <end position="126"/>
    </location>
</feature>
<accession>A0A9P9CXF9</accession>
<keyword evidence="2" id="KW-0472">Membrane</keyword>
<dbReference type="Proteomes" id="UP000700596">
    <property type="component" value="Unassembled WGS sequence"/>
</dbReference>
<feature type="transmembrane region" description="Helical" evidence="2">
    <location>
        <begin position="138"/>
        <end position="162"/>
    </location>
</feature>
<keyword evidence="2" id="KW-1133">Transmembrane helix</keyword>
<feature type="transmembrane region" description="Helical" evidence="2">
    <location>
        <begin position="39"/>
        <end position="62"/>
    </location>
</feature>
<gene>
    <name evidence="4" type="ORF">B0J11DRAFT_554837</name>
</gene>
<dbReference type="AlphaFoldDB" id="A0A9P9CXF9"/>
<protein>
    <recommendedName>
        <fullName evidence="3">DUF7703 domain-containing protein</fullName>
    </recommendedName>
</protein>
<dbReference type="EMBL" id="JAGMWT010000035">
    <property type="protein sequence ID" value="KAH7108846.1"/>
    <property type="molecule type" value="Genomic_DNA"/>
</dbReference>
<name>A0A9P9CXF9_9PLEO</name>
<keyword evidence="2" id="KW-0812">Transmembrane</keyword>
<dbReference type="InterPro" id="IPR056120">
    <property type="entry name" value="DUF7703"/>
</dbReference>
<feature type="transmembrane region" description="Helical" evidence="2">
    <location>
        <begin position="187"/>
        <end position="204"/>
    </location>
</feature>
<feature type="compositionally biased region" description="Polar residues" evidence="1">
    <location>
        <begin position="318"/>
        <end position="343"/>
    </location>
</feature>
<proteinExistence type="predicted"/>
<dbReference type="PANTHER" id="PTHR37013:SF3">
    <property type="entry name" value="INTEGRAL MEMBRANE PROTEIN (AFU_ORTHOLOGUE AFUA_1G05950)"/>
    <property type="match status" value="1"/>
</dbReference>
<sequence length="418" mass="46512">MATTTSSSPLEKATSGPGSLSASAGITGGYIGDSLPMKIVMALMLGLGIYNALEVFVIIFVTFNRYRGLYFWSLIVASLGVMIHNFGFVIKFFQLLDSSQNEGYIAVVILTIGWYSMVTGQSVVLWSRLHLVTNSRRVLNCTLWMIIINGIVLHATTTILTFGSNANKIFDEILQRFVHGYSVMEKIQMTGFVIQEIILSSLYIKETVRLLRLSGSAASREGLARVRANEGNVKAIYIKKTMHQLIAISFIIISMDIALLSIELANLYIVEAFSKGFVYSVKLKLEFAVLSKLVQLVRSSSTSGSSSGLQNSCESGEQRATGNTSFTLEKSNNDGSINRTQPRTNSISTTLEQWPSFVDQRRMTGDVTRANSRVRDEEEISPVTERWEGGMSRDRFGRRSKTRTESWIDEELDKHNIV</sequence>
<feature type="compositionally biased region" description="Low complexity" evidence="1">
    <location>
        <begin position="301"/>
        <end position="315"/>
    </location>
</feature>
<evidence type="ECO:0000313" key="4">
    <source>
        <dbReference type="EMBL" id="KAH7108846.1"/>
    </source>
</evidence>
<dbReference type="PANTHER" id="PTHR37013">
    <property type="entry name" value="INTEGRAL MEMBRANE PROTEIN (AFU_ORTHOLOGUE AFUA_1G05950)-RELATED"/>
    <property type="match status" value="1"/>
</dbReference>
<feature type="region of interest" description="Disordered" evidence="1">
    <location>
        <begin position="301"/>
        <end position="343"/>
    </location>
</feature>
<comment type="caution">
    <text evidence="4">The sequence shown here is derived from an EMBL/GenBank/DDBJ whole genome shotgun (WGS) entry which is preliminary data.</text>
</comment>
<evidence type="ECO:0000259" key="3">
    <source>
        <dbReference type="Pfam" id="PF24802"/>
    </source>
</evidence>
<dbReference type="Pfam" id="PF24802">
    <property type="entry name" value="DUF7703"/>
    <property type="match status" value="1"/>
</dbReference>
<evidence type="ECO:0000313" key="5">
    <source>
        <dbReference type="Proteomes" id="UP000700596"/>
    </source>
</evidence>
<evidence type="ECO:0000256" key="2">
    <source>
        <dbReference type="SAM" id="Phobius"/>
    </source>
</evidence>
<dbReference type="OrthoDB" id="405906at2759"/>
<keyword evidence="5" id="KW-1185">Reference proteome</keyword>
<feature type="transmembrane region" description="Helical" evidence="2">
    <location>
        <begin position="69"/>
        <end position="92"/>
    </location>
</feature>